<dbReference type="OrthoDB" id="10604910at2759"/>
<dbReference type="Proteomes" id="UP001152622">
    <property type="component" value="Chromosome 21"/>
</dbReference>
<sequence>MEGLTLGVKGPRREGPILRSTRAQMRNEGCLDPIWGVGTHSPSSARVRPGPHPSIWSKERTTSILNGCLGPPLRVSLHLLTGHTVRAAAAVPACLPHARHHTDTAAAAARGHQSDGGHNEGKPI</sequence>
<feature type="compositionally biased region" description="Basic and acidic residues" evidence="1">
    <location>
        <begin position="112"/>
        <end position="124"/>
    </location>
</feature>
<evidence type="ECO:0000256" key="1">
    <source>
        <dbReference type="SAM" id="MobiDB-lite"/>
    </source>
</evidence>
<protein>
    <submittedName>
        <fullName evidence="2">Uncharacterized protein</fullName>
    </submittedName>
</protein>
<accession>A0A9Q1IB83</accession>
<evidence type="ECO:0000313" key="2">
    <source>
        <dbReference type="EMBL" id="KAJ8334095.1"/>
    </source>
</evidence>
<feature type="region of interest" description="Disordered" evidence="1">
    <location>
        <begin position="100"/>
        <end position="124"/>
    </location>
</feature>
<organism evidence="2 3">
    <name type="scientific">Synaphobranchus kaupii</name>
    <name type="common">Kaup's arrowtooth eel</name>
    <dbReference type="NCBI Taxonomy" id="118154"/>
    <lineage>
        <taxon>Eukaryota</taxon>
        <taxon>Metazoa</taxon>
        <taxon>Chordata</taxon>
        <taxon>Craniata</taxon>
        <taxon>Vertebrata</taxon>
        <taxon>Euteleostomi</taxon>
        <taxon>Actinopterygii</taxon>
        <taxon>Neopterygii</taxon>
        <taxon>Teleostei</taxon>
        <taxon>Anguilliformes</taxon>
        <taxon>Synaphobranchidae</taxon>
        <taxon>Synaphobranchus</taxon>
    </lineage>
</organism>
<gene>
    <name evidence="2" type="ORF">SKAU_G00397340</name>
</gene>
<proteinExistence type="predicted"/>
<comment type="caution">
    <text evidence="2">The sequence shown here is derived from an EMBL/GenBank/DDBJ whole genome shotgun (WGS) entry which is preliminary data.</text>
</comment>
<evidence type="ECO:0000313" key="3">
    <source>
        <dbReference type="Proteomes" id="UP001152622"/>
    </source>
</evidence>
<dbReference type="AlphaFoldDB" id="A0A9Q1IB83"/>
<dbReference type="EMBL" id="JAINUF010000021">
    <property type="protein sequence ID" value="KAJ8334095.1"/>
    <property type="molecule type" value="Genomic_DNA"/>
</dbReference>
<keyword evidence="3" id="KW-1185">Reference proteome</keyword>
<name>A0A9Q1IB83_SYNKA</name>
<reference evidence="2" key="1">
    <citation type="journal article" date="2023" name="Science">
        <title>Genome structures resolve the early diversification of teleost fishes.</title>
        <authorList>
            <person name="Parey E."/>
            <person name="Louis A."/>
            <person name="Montfort J."/>
            <person name="Bouchez O."/>
            <person name="Roques C."/>
            <person name="Iampietro C."/>
            <person name="Lluch J."/>
            <person name="Castinel A."/>
            <person name="Donnadieu C."/>
            <person name="Desvignes T."/>
            <person name="Floi Bucao C."/>
            <person name="Jouanno E."/>
            <person name="Wen M."/>
            <person name="Mejri S."/>
            <person name="Dirks R."/>
            <person name="Jansen H."/>
            <person name="Henkel C."/>
            <person name="Chen W.J."/>
            <person name="Zahm M."/>
            <person name="Cabau C."/>
            <person name="Klopp C."/>
            <person name="Thompson A.W."/>
            <person name="Robinson-Rechavi M."/>
            <person name="Braasch I."/>
            <person name="Lecointre G."/>
            <person name="Bobe J."/>
            <person name="Postlethwait J.H."/>
            <person name="Berthelot C."/>
            <person name="Roest Crollius H."/>
            <person name="Guiguen Y."/>
        </authorList>
    </citation>
    <scope>NUCLEOTIDE SEQUENCE</scope>
    <source>
        <strain evidence="2">WJC10195</strain>
    </source>
</reference>